<protein>
    <submittedName>
        <fullName evidence="1">Uncharacterized protein</fullName>
    </submittedName>
</protein>
<accession>A0ACB7ZMN5</accession>
<keyword evidence="2" id="KW-1185">Reference proteome</keyword>
<organism evidence="1 2">
    <name type="scientific">Vaccinium darrowii</name>
    <dbReference type="NCBI Taxonomy" id="229202"/>
    <lineage>
        <taxon>Eukaryota</taxon>
        <taxon>Viridiplantae</taxon>
        <taxon>Streptophyta</taxon>
        <taxon>Embryophyta</taxon>
        <taxon>Tracheophyta</taxon>
        <taxon>Spermatophyta</taxon>
        <taxon>Magnoliopsida</taxon>
        <taxon>eudicotyledons</taxon>
        <taxon>Gunneridae</taxon>
        <taxon>Pentapetalae</taxon>
        <taxon>asterids</taxon>
        <taxon>Ericales</taxon>
        <taxon>Ericaceae</taxon>
        <taxon>Vaccinioideae</taxon>
        <taxon>Vaccinieae</taxon>
        <taxon>Vaccinium</taxon>
    </lineage>
</organism>
<sequence length="636" mass="67690">MKASGSLPMLVMLFLFNLCQAALVINASTNTICRKPYIIYMGELPETNSAAGTAVDSHNSLLLEAIGDKVIGATYYNLDSGTIADQTPVDQDGHGTHTSSTAAGVSVAGASLYGLAEGTARGGVRLARIAMYKVCWSIGCTDMDILAGFDDAIADGVDVLSISIGGSPRPFFEDSIAIGSFHAMKKGVFVSCSSGNSGPQLTTVENVAPWLMTVAASTIDRQFKASVKLGNGATISGISINTFSPKKQMYPLISGAQAANISGQAYGNASACDWGTMSKSKVKGKIIYCLGFSGQDSTIKDLGGSGVIMSADEESEIANLFVAPATTTTARDGTRINHYINSTKTAKAVIYKSRTVHMNAPFVASFSSRGPQSITPNILKPDIAAPGLNILAAYSELSSVTGINGDNRFAKFDILSGTSMACPHVAGAAAYVKSFHPEWSPAAIKSALMTTATSMKLKQQDAELGSGSGQVNPTKALDPGLIYDINKSAYISFLCKQGYNSTTIRLLTGGKKLYNCSTFPAAKGTDGLNYPSMHFQLQNTNSVISAVFYRTVTNVGYKNSVYRAKVNSPEGLEVTVVPKAFSFSRLLQKRSFKVVLKGKFIKERDWILPASLEWSDSYKHIVRSPILVYRSLYDDF</sequence>
<proteinExistence type="predicted"/>
<evidence type="ECO:0000313" key="1">
    <source>
        <dbReference type="EMBL" id="KAH7866815.1"/>
    </source>
</evidence>
<reference evidence="1 2" key="1">
    <citation type="journal article" date="2021" name="Hortic Res">
        <title>High-quality reference genome and annotation aids understanding of berry development for evergreen blueberry (Vaccinium darrowii).</title>
        <authorList>
            <person name="Yu J."/>
            <person name="Hulse-Kemp A.M."/>
            <person name="Babiker E."/>
            <person name="Staton M."/>
        </authorList>
    </citation>
    <scope>NUCLEOTIDE SEQUENCE [LARGE SCALE GENOMIC DNA]</scope>
    <source>
        <strain evidence="2">cv. NJ 8807/NJ 8810</strain>
        <tissue evidence="1">Young leaf</tissue>
    </source>
</reference>
<evidence type="ECO:0000313" key="2">
    <source>
        <dbReference type="Proteomes" id="UP000828048"/>
    </source>
</evidence>
<gene>
    <name evidence="1" type="ORF">Vadar_025372</name>
</gene>
<dbReference type="EMBL" id="CM037159">
    <property type="protein sequence ID" value="KAH7866815.1"/>
    <property type="molecule type" value="Genomic_DNA"/>
</dbReference>
<dbReference type="Proteomes" id="UP000828048">
    <property type="component" value="Chromosome 9"/>
</dbReference>
<name>A0ACB7ZMN5_9ERIC</name>
<comment type="caution">
    <text evidence="1">The sequence shown here is derived from an EMBL/GenBank/DDBJ whole genome shotgun (WGS) entry which is preliminary data.</text>
</comment>